<dbReference type="STRING" id="1850254.LPB137_10215"/>
<proteinExistence type="predicted"/>
<keyword evidence="1" id="KW-1133">Transmembrane helix</keyword>
<keyword evidence="1" id="KW-0812">Transmembrane</keyword>
<dbReference type="OrthoDB" id="5338931at2"/>
<feature type="transmembrane region" description="Helical" evidence="1">
    <location>
        <begin position="21"/>
        <end position="41"/>
    </location>
</feature>
<dbReference type="EMBL" id="CP019070">
    <property type="protein sequence ID" value="APW66195.1"/>
    <property type="molecule type" value="Genomic_DNA"/>
</dbReference>
<dbReference type="RefSeq" id="WP_076087675.1">
    <property type="nucleotide sequence ID" value="NZ_CP019070.1"/>
</dbReference>
<dbReference type="KEGG" id="alp:LPB137_10215"/>
<keyword evidence="3" id="KW-1185">Reference proteome</keyword>
<evidence type="ECO:0000256" key="1">
    <source>
        <dbReference type="SAM" id="Phobius"/>
    </source>
</evidence>
<protein>
    <recommendedName>
        <fullName evidence="4">Methyl-accepting chemotaxis protein</fullName>
    </recommendedName>
</protein>
<sequence>MFSFIKALQNLLSELKKKKGLWFTLLTLLAITGIFLSMYILTSMTKSVGNEVYLNMSNVYKSSLEHKLEDKQKGFSKLVLGLKINDTFKNNLNNKALIDPIITNYNNSLVEAGFGSTSLVFYSTVNQTNQFRNSINTTINRKTALYGIEVLPSGPNIVYLEPILDGENVLGVIEVKESILTLKKDIERNRQGIFLFLLEERMLANVSIDAKNGSYRTIVNDLKVEERNYDGQFFSNILTEGKEAFSNFKIDGYSVNEEYFKTYKEVADINGVIIGYIILGEKVEGSGAFVNIVDNMTKTVTTVALGLVISILLFMF</sequence>
<evidence type="ECO:0000313" key="3">
    <source>
        <dbReference type="Proteomes" id="UP000186074"/>
    </source>
</evidence>
<evidence type="ECO:0000313" key="2">
    <source>
        <dbReference type="EMBL" id="APW66195.1"/>
    </source>
</evidence>
<dbReference type="Proteomes" id="UP000186074">
    <property type="component" value="Chromosome"/>
</dbReference>
<organism evidence="2 3">
    <name type="scientific">Poseidonibacter parvus</name>
    <dbReference type="NCBI Taxonomy" id="1850254"/>
    <lineage>
        <taxon>Bacteria</taxon>
        <taxon>Pseudomonadati</taxon>
        <taxon>Campylobacterota</taxon>
        <taxon>Epsilonproteobacteria</taxon>
        <taxon>Campylobacterales</taxon>
        <taxon>Arcobacteraceae</taxon>
        <taxon>Poseidonibacter</taxon>
    </lineage>
</organism>
<dbReference type="AlphaFoldDB" id="A0A1P8KNS3"/>
<reference evidence="2 3" key="1">
    <citation type="submission" date="2017-01" db="EMBL/GenBank/DDBJ databases">
        <title>Genome sequencing of Arcobacter sp. LPB0137.</title>
        <authorList>
            <person name="Lee G.-W."/>
            <person name="Yi H."/>
        </authorList>
    </citation>
    <scope>NUCLEOTIDE SEQUENCE [LARGE SCALE GENOMIC DNA]</scope>
    <source>
        <strain evidence="2 3">LPB0137</strain>
    </source>
</reference>
<evidence type="ECO:0008006" key="4">
    <source>
        <dbReference type="Google" id="ProtNLM"/>
    </source>
</evidence>
<name>A0A1P8KNS3_9BACT</name>
<gene>
    <name evidence="2" type="ORF">LPB137_10215</name>
</gene>
<keyword evidence="1" id="KW-0472">Membrane</keyword>
<accession>A0A1P8KNS3</accession>